<name>A0ABS4R7Q6_9HYPH</name>
<evidence type="ECO:0000313" key="2">
    <source>
        <dbReference type="Proteomes" id="UP000730739"/>
    </source>
</evidence>
<dbReference type="EMBL" id="JAGILA010000010">
    <property type="protein sequence ID" value="MBP2238923.1"/>
    <property type="molecule type" value="Genomic_DNA"/>
</dbReference>
<protein>
    <recommendedName>
        <fullName evidence="3">Secreted protein</fullName>
    </recommendedName>
</protein>
<dbReference type="Proteomes" id="UP000730739">
    <property type="component" value="Unassembled WGS sequence"/>
</dbReference>
<organism evidence="1 2">
    <name type="scientific">Sinorhizobium kostiense</name>
    <dbReference type="NCBI Taxonomy" id="76747"/>
    <lineage>
        <taxon>Bacteria</taxon>
        <taxon>Pseudomonadati</taxon>
        <taxon>Pseudomonadota</taxon>
        <taxon>Alphaproteobacteria</taxon>
        <taxon>Hyphomicrobiales</taxon>
        <taxon>Rhizobiaceae</taxon>
        <taxon>Sinorhizobium/Ensifer group</taxon>
        <taxon>Sinorhizobium</taxon>
    </lineage>
</organism>
<evidence type="ECO:0000313" key="1">
    <source>
        <dbReference type="EMBL" id="MBP2238923.1"/>
    </source>
</evidence>
<sequence>MKPSFVVVLLKEVGKVLCDLFEGYGLRLLDLLVFIKLFGRRKDCRSGCSRSLITVSAAAAITSRRGVNLRGTYSCSH</sequence>
<keyword evidence="2" id="KW-1185">Reference proteome</keyword>
<proteinExistence type="predicted"/>
<evidence type="ECO:0008006" key="3">
    <source>
        <dbReference type="Google" id="ProtNLM"/>
    </source>
</evidence>
<comment type="caution">
    <text evidence="1">The sequence shown here is derived from an EMBL/GenBank/DDBJ whole genome shotgun (WGS) entry which is preliminary data.</text>
</comment>
<reference evidence="1 2" key="1">
    <citation type="submission" date="2021-03" db="EMBL/GenBank/DDBJ databases">
        <title>Genomic Encyclopedia of Type Strains, Phase IV (KMG-IV): sequencing the most valuable type-strain genomes for metagenomic binning, comparative biology and taxonomic classification.</title>
        <authorList>
            <person name="Goeker M."/>
        </authorList>
    </citation>
    <scope>NUCLEOTIDE SEQUENCE [LARGE SCALE GENOMIC DNA]</scope>
    <source>
        <strain evidence="1 2">DSM 13372</strain>
    </source>
</reference>
<gene>
    <name evidence="1" type="ORF">J2Z31_005464</name>
</gene>
<accession>A0ABS4R7Q6</accession>